<sequence length="162" mass="16862">MSHRSAALVSVALVTLLGVALSGCASTVSLEAAPEANTPECADVTVRMPDTVDGQERRWTDAQATGAWGDPAAVILTCGLEAPGPSTLRCITIGGVDWLVDESEAPRFRLTTYGRTPAVELFVDNEVVSPNNVLSDLSGAVGQLPKDRECIAPESADPEAQG</sequence>
<evidence type="ECO:0000313" key="2">
    <source>
        <dbReference type="EMBL" id="GAA1675692.1"/>
    </source>
</evidence>
<dbReference type="InterPro" id="IPR021903">
    <property type="entry name" value="DUF3515"/>
</dbReference>
<dbReference type="Pfam" id="PF12028">
    <property type="entry name" value="DUF3515"/>
    <property type="match status" value="1"/>
</dbReference>
<evidence type="ECO:0000256" key="1">
    <source>
        <dbReference type="SAM" id="SignalP"/>
    </source>
</evidence>
<organism evidence="2 3">
    <name type="scientific">Microbacterium lacus</name>
    <dbReference type="NCBI Taxonomy" id="415217"/>
    <lineage>
        <taxon>Bacteria</taxon>
        <taxon>Bacillati</taxon>
        <taxon>Actinomycetota</taxon>
        <taxon>Actinomycetes</taxon>
        <taxon>Micrococcales</taxon>
        <taxon>Microbacteriaceae</taxon>
        <taxon>Microbacterium</taxon>
    </lineage>
</organism>
<keyword evidence="3" id="KW-1185">Reference proteome</keyword>
<dbReference type="RefSeq" id="WP_344054037.1">
    <property type="nucleotide sequence ID" value="NZ_BAAAPK010000001.1"/>
</dbReference>
<proteinExistence type="predicted"/>
<protein>
    <recommendedName>
        <fullName evidence="4">DUF3515 domain-containing protein</fullName>
    </recommendedName>
</protein>
<reference evidence="2 3" key="1">
    <citation type="journal article" date="2019" name="Int. J. Syst. Evol. Microbiol.">
        <title>The Global Catalogue of Microorganisms (GCM) 10K type strain sequencing project: providing services to taxonomists for standard genome sequencing and annotation.</title>
        <authorList>
            <consortium name="The Broad Institute Genomics Platform"/>
            <consortium name="The Broad Institute Genome Sequencing Center for Infectious Disease"/>
            <person name="Wu L."/>
            <person name="Ma J."/>
        </authorList>
    </citation>
    <scope>NUCLEOTIDE SEQUENCE [LARGE SCALE GENOMIC DNA]</scope>
    <source>
        <strain evidence="2 3">JCM 15575</strain>
    </source>
</reference>
<dbReference type="EMBL" id="BAAAPK010000001">
    <property type="protein sequence ID" value="GAA1675692.1"/>
    <property type="molecule type" value="Genomic_DNA"/>
</dbReference>
<keyword evidence="1" id="KW-0732">Signal</keyword>
<dbReference type="Proteomes" id="UP001500596">
    <property type="component" value="Unassembled WGS sequence"/>
</dbReference>
<gene>
    <name evidence="2" type="ORF">GCM10009807_19630</name>
</gene>
<dbReference type="PROSITE" id="PS51257">
    <property type="entry name" value="PROKAR_LIPOPROTEIN"/>
    <property type="match status" value="1"/>
</dbReference>
<name>A0ABN2GRT8_9MICO</name>
<evidence type="ECO:0008006" key="4">
    <source>
        <dbReference type="Google" id="ProtNLM"/>
    </source>
</evidence>
<accession>A0ABN2GRT8</accession>
<evidence type="ECO:0000313" key="3">
    <source>
        <dbReference type="Proteomes" id="UP001500596"/>
    </source>
</evidence>
<feature type="signal peptide" evidence="1">
    <location>
        <begin position="1"/>
        <end position="25"/>
    </location>
</feature>
<feature type="chain" id="PRO_5047277013" description="DUF3515 domain-containing protein" evidence="1">
    <location>
        <begin position="26"/>
        <end position="162"/>
    </location>
</feature>
<comment type="caution">
    <text evidence="2">The sequence shown here is derived from an EMBL/GenBank/DDBJ whole genome shotgun (WGS) entry which is preliminary data.</text>
</comment>